<feature type="region of interest" description="Disordered" evidence="5">
    <location>
        <begin position="1"/>
        <end position="147"/>
    </location>
</feature>
<feature type="compositionally biased region" description="Low complexity" evidence="5">
    <location>
        <begin position="406"/>
        <end position="425"/>
    </location>
</feature>
<proteinExistence type="predicted"/>
<feature type="compositionally biased region" description="Basic residues" evidence="5">
    <location>
        <begin position="176"/>
        <end position="193"/>
    </location>
</feature>
<feature type="compositionally biased region" description="Low complexity" evidence="5">
    <location>
        <begin position="199"/>
        <end position="212"/>
    </location>
</feature>
<feature type="domain" description="RRM" evidence="6">
    <location>
        <begin position="672"/>
        <end position="752"/>
    </location>
</feature>
<evidence type="ECO:0000313" key="9">
    <source>
        <dbReference type="Proteomes" id="UP000728032"/>
    </source>
</evidence>
<feature type="compositionally biased region" description="Low complexity" evidence="5">
    <location>
        <begin position="94"/>
        <end position="114"/>
    </location>
</feature>
<organism evidence="8">
    <name type="scientific">Oppiella nova</name>
    <dbReference type="NCBI Taxonomy" id="334625"/>
    <lineage>
        <taxon>Eukaryota</taxon>
        <taxon>Metazoa</taxon>
        <taxon>Ecdysozoa</taxon>
        <taxon>Arthropoda</taxon>
        <taxon>Chelicerata</taxon>
        <taxon>Arachnida</taxon>
        <taxon>Acari</taxon>
        <taxon>Acariformes</taxon>
        <taxon>Sarcoptiformes</taxon>
        <taxon>Oribatida</taxon>
        <taxon>Brachypylina</taxon>
        <taxon>Oppioidea</taxon>
        <taxon>Oppiidae</taxon>
        <taxon>Oppiella</taxon>
    </lineage>
</organism>
<evidence type="ECO:0000256" key="1">
    <source>
        <dbReference type="ARBA" id="ARBA00022884"/>
    </source>
</evidence>
<dbReference type="InterPro" id="IPR000571">
    <property type="entry name" value="Znf_CCCH"/>
</dbReference>
<evidence type="ECO:0000259" key="7">
    <source>
        <dbReference type="PROSITE" id="PS50103"/>
    </source>
</evidence>
<feature type="region of interest" description="Disordered" evidence="5">
    <location>
        <begin position="381"/>
        <end position="429"/>
    </location>
</feature>
<keyword evidence="9" id="KW-1185">Reference proteome</keyword>
<dbReference type="Proteomes" id="UP000728032">
    <property type="component" value="Unassembled WGS sequence"/>
</dbReference>
<feature type="repeat" description="TPR" evidence="3">
    <location>
        <begin position="465"/>
        <end position="498"/>
    </location>
</feature>
<feature type="compositionally biased region" description="Polar residues" evidence="5">
    <location>
        <begin position="213"/>
        <end position="230"/>
    </location>
</feature>
<feature type="compositionally biased region" description="Basic and acidic residues" evidence="5">
    <location>
        <begin position="317"/>
        <end position="329"/>
    </location>
</feature>
<keyword evidence="3" id="KW-0802">TPR repeat</keyword>
<dbReference type="Gene3D" id="1.25.40.10">
    <property type="entry name" value="Tetratricopeptide repeat domain"/>
    <property type="match status" value="1"/>
</dbReference>
<dbReference type="InterPro" id="IPR000504">
    <property type="entry name" value="RRM_dom"/>
</dbReference>
<dbReference type="GO" id="GO:0003723">
    <property type="term" value="F:RNA binding"/>
    <property type="evidence" value="ECO:0007669"/>
    <property type="project" value="UniProtKB-UniRule"/>
</dbReference>
<dbReference type="PROSITE" id="PS50103">
    <property type="entry name" value="ZF_C3H1"/>
    <property type="match status" value="1"/>
</dbReference>
<dbReference type="PANTHER" id="PTHR47678">
    <property type="entry name" value="TETRATRICOPEPTIDE REPEAT PROTEIN 31"/>
    <property type="match status" value="1"/>
</dbReference>
<feature type="compositionally biased region" description="Low complexity" evidence="5">
    <location>
        <begin position="280"/>
        <end position="292"/>
    </location>
</feature>
<protein>
    <submittedName>
        <fullName evidence="8">Uncharacterized protein</fullName>
    </submittedName>
</protein>
<evidence type="ECO:0000256" key="5">
    <source>
        <dbReference type="SAM" id="MobiDB-lite"/>
    </source>
</evidence>
<dbReference type="PROSITE" id="PS50005">
    <property type="entry name" value="TPR"/>
    <property type="match status" value="1"/>
</dbReference>
<dbReference type="PANTHER" id="PTHR47678:SF4">
    <property type="entry name" value="SHOCK PROTEIN 70 (HSP70)-INTERACTING PROTEIN, PUTATIVE-RELATED"/>
    <property type="match status" value="1"/>
</dbReference>
<dbReference type="CDD" id="cd00590">
    <property type="entry name" value="RRM_SF"/>
    <property type="match status" value="1"/>
</dbReference>
<sequence length="816" mass="91297">MTLSEVLAMADAENSSSDEEEEEEADDEEEEAVTADEDEEYEEDEEDDEDDEEDYGDDEAEEVVVKSSSAAAAKATGDHMCADCKCAANRDSSKQSSNGSSNQSSPQKSNSNKSSKSKKKSSIDMHDENTRRFVARLGREDSGGQSCDCFDCVKYAEERQTADDMAVKLVADEEKKKKKSERKKLQKKKKRDKKKAEKVSTSSAPGATASASVHNNSQTDRQQNAINDNNISDKSSVKTSNSNTNGDINSNRNNSKKSETNAKPAKNEPKTSAKNKKNAKNSADNKPNAKNSGQQHQNGGKFVDSKASHVSSHKSSPKSEKDMDSLRESDVEEEELSFSSAYVSQIAQRKSKPSINQSKTASNATITAQLIPQSDTHYYDEYNSSAKNGNNYVDNSDHHHMNGFAKNSSNNNQQNNGNKNTVNNNRETDDEFPKYKQYFYEQKPKASKGTTAQPAKCKPQDVEKSIELAILANQRAESNKFSEAIDLFSQALSHNPNDYRFYVNRSYCYDSIQDFRSALKDADTAISLRPDWPKCHYRRGKALAGLKNYQESELSLKKVLTLEKDCDEALSELWHVRYGAIVGMGYDTTTANLYSSQYDSIKEALSALSIKGEEQKLISRRISADIWNQKSGFADKKDSFTDDDIYISDDEYNAVREASFEETSPTNPFGWKALWVGNVALTANLETVTALFRKFGALNYCNIFKGNNGGSFILVHYDNSESPRKAMTKYQGKVIPGVSIPDTPLTIRFRPNKDQKKPNYDQRLESDECYYWRTTGCARGDKCLYKHIQANKGVDKQAWMCNTTKKGLQPFQKTQK</sequence>
<keyword evidence="4" id="KW-0862">Zinc</keyword>
<feature type="domain" description="C3H1-type" evidence="7">
    <location>
        <begin position="763"/>
        <end position="790"/>
    </location>
</feature>
<name>A0A7R9MEI8_9ACAR</name>
<keyword evidence="4" id="KW-0863">Zinc-finger</keyword>
<dbReference type="SMART" id="SM00028">
    <property type="entry name" value="TPR"/>
    <property type="match status" value="3"/>
</dbReference>
<accession>A0A7R9MEI8</accession>
<evidence type="ECO:0000256" key="2">
    <source>
        <dbReference type="PROSITE-ProRule" id="PRU00176"/>
    </source>
</evidence>
<evidence type="ECO:0000259" key="6">
    <source>
        <dbReference type="PROSITE" id="PS50102"/>
    </source>
</evidence>
<feature type="compositionally biased region" description="Acidic residues" evidence="5">
    <location>
        <begin position="16"/>
        <end position="62"/>
    </location>
</feature>
<dbReference type="AlphaFoldDB" id="A0A7R9MEI8"/>
<dbReference type="InterPro" id="IPR011990">
    <property type="entry name" value="TPR-like_helical_dom_sf"/>
</dbReference>
<dbReference type="Pfam" id="PF00076">
    <property type="entry name" value="RRM_1"/>
    <property type="match status" value="1"/>
</dbReference>
<feature type="compositionally biased region" description="Low complexity" evidence="5">
    <location>
        <begin position="65"/>
        <end position="75"/>
    </location>
</feature>
<feature type="compositionally biased region" description="Polar residues" evidence="5">
    <location>
        <begin position="381"/>
        <end position="394"/>
    </location>
</feature>
<dbReference type="InterPro" id="IPR035979">
    <property type="entry name" value="RBD_domain_sf"/>
</dbReference>
<dbReference type="InterPro" id="IPR019734">
    <property type="entry name" value="TPR_rpt"/>
</dbReference>
<dbReference type="Gene3D" id="3.30.70.330">
    <property type="match status" value="1"/>
</dbReference>
<feature type="zinc finger region" description="C3H1-type" evidence="4">
    <location>
        <begin position="763"/>
        <end position="790"/>
    </location>
</feature>
<evidence type="ECO:0000313" key="8">
    <source>
        <dbReference type="EMBL" id="CAD7658324.1"/>
    </source>
</evidence>
<feature type="compositionally biased region" description="Basic and acidic residues" evidence="5">
    <location>
        <begin position="256"/>
        <end position="271"/>
    </location>
</feature>
<feature type="region of interest" description="Disordered" evidence="5">
    <location>
        <begin position="171"/>
        <end position="339"/>
    </location>
</feature>
<reference evidence="8" key="1">
    <citation type="submission" date="2020-11" db="EMBL/GenBank/DDBJ databases">
        <authorList>
            <person name="Tran Van P."/>
        </authorList>
    </citation>
    <scope>NUCLEOTIDE SEQUENCE</scope>
</reference>
<evidence type="ECO:0000256" key="3">
    <source>
        <dbReference type="PROSITE-ProRule" id="PRU00339"/>
    </source>
</evidence>
<feature type="compositionally biased region" description="Low complexity" evidence="5">
    <location>
        <begin position="232"/>
        <end position="245"/>
    </location>
</feature>
<dbReference type="EMBL" id="OC929589">
    <property type="protein sequence ID" value="CAD7658324.1"/>
    <property type="molecule type" value="Genomic_DNA"/>
</dbReference>
<dbReference type="PROSITE" id="PS50102">
    <property type="entry name" value="RRM"/>
    <property type="match status" value="1"/>
</dbReference>
<dbReference type="InterPro" id="IPR012677">
    <property type="entry name" value="Nucleotide-bd_a/b_plait_sf"/>
</dbReference>
<dbReference type="OrthoDB" id="2017782at2759"/>
<dbReference type="SUPFAM" id="SSF54928">
    <property type="entry name" value="RNA-binding domain, RBD"/>
    <property type="match status" value="1"/>
</dbReference>
<dbReference type="SUPFAM" id="SSF48452">
    <property type="entry name" value="TPR-like"/>
    <property type="match status" value="1"/>
</dbReference>
<feature type="compositionally biased region" description="Basic and acidic residues" evidence="5">
    <location>
        <begin position="121"/>
        <end position="142"/>
    </location>
</feature>
<keyword evidence="1 2" id="KW-0694">RNA-binding</keyword>
<evidence type="ECO:0000256" key="4">
    <source>
        <dbReference type="PROSITE-ProRule" id="PRU00723"/>
    </source>
</evidence>
<gene>
    <name evidence="8" type="ORF">ONB1V03_LOCUS14947</name>
</gene>
<keyword evidence="4" id="KW-0479">Metal-binding</keyword>
<dbReference type="Pfam" id="PF13181">
    <property type="entry name" value="TPR_8"/>
    <property type="match status" value="1"/>
</dbReference>
<dbReference type="GO" id="GO:0008270">
    <property type="term" value="F:zinc ion binding"/>
    <property type="evidence" value="ECO:0007669"/>
    <property type="project" value="UniProtKB-KW"/>
</dbReference>
<dbReference type="EMBL" id="CAJPVJ010014764">
    <property type="protein sequence ID" value="CAG2175510.1"/>
    <property type="molecule type" value="Genomic_DNA"/>
</dbReference>